<dbReference type="EMBL" id="VLPK01000001">
    <property type="protein sequence ID" value="TSJ43247.1"/>
    <property type="molecule type" value="Genomic_DNA"/>
</dbReference>
<dbReference type="SUPFAM" id="SSF51658">
    <property type="entry name" value="Xylose isomerase-like"/>
    <property type="match status" value="1"/>
</dbReference>
<dbReference type="GO" id="GO:0016853">
    <property type="term" value="F:isomerase activity"/>
    <property type="evidence" value="ECO:0007669"/>
    <property type="project" value="UniProtKB-KW"/>
</dbReference>
<comment type="caution">
    <text evidence="1">The sequence shown here is derived from an EMBL/GenBank/DDBJ whole genome shotgun (WGS) entry which is preliminary data.</text>
</comment>
<keyword evidence="1" id="KW-0413">Isomerase</keyword>
<name>A0A556MTP0_9SPHI</name>
<evidence type="ECO:0000313" key="2">
    <source>
        <dbReference type="Proteomes" id="UP000318733"/>
    </source>
</evidence>
<gene>
    <name evidence="1" type="ORF">FO440_03370</name>
</gene>
<evidence type="ECO:0000313" key="1">
    <source>
        <dbReference type="EMBL" id="TSJ43247.1"/>
    </source>
</evidence>
<dbReference type="RefSeq" id="WP_144246812.1">
    <property type="nucleotide sequence ID" value="NZ_VLPK01000001.1"/>
</dbReference>
<dbReference type="Gene3D" id="3.20.20.150">
    <property type="entry name" value="Divalent-metal-dependent TIM barrel enzymes"/>
    <property type="match status" value="1"/>
</dbReference>
<dbReference type="InterPro" id="IPR036237">
    <property type="entry name" value="Xyl_isomerase-like_sf"/>
</dbReference>
<dbReference type="Proteomes" id="UP000318733">
    <property type="component" value="Unassembled WGS sequence"/>
</dbReference>
<dbReference type="AlphaFoldDB" id="A0A556MTP0"/>
<sequence length="272" mass="31445">MDIKILCPLWGHEHLKLETFLEKIRPAGYDGIDTWIPTDKNDKKVLFDYLQQYGFHIVTHQHAAHGNTFEEFKQSFLANLYECAEPGPLLINSHTGRDYFSFQQNLELIDIAQEFTAKTGIIVAHETHRGRFGYCPQMIDEFLDIREELLLTADLSHWVCVTESMLENFTGILNKAIPRARHIHARVGFEEGPQVADPSAPEWKYALDHFLGWWDRIVAHNKEINRSVLTITTEFGPPPYMPVLPFTGTPAADQFQVNCFMKDLLRQRYQIS</sequence>
<keyword evidence="2" id="KW-1185">Reference proteome</keyword>
<proteinExistence type="predicted"/>
<organism evidence="1 2">
    <name type="scientific">Mucilaginibacter corticis</name>
    <dbReference type="NCBI Taxonomy" id="2597670"/>
    <lineage>
        <taxon>Bacteria</taxon>
        <taxon>Pseudomonadati</taxon>
        <taxon>Bacteroidota</taxon>
        <taxon>Sphingobacteriia</taxon>
        <taxon>Sphingobacteriales</taxon>
        <taxon>Sphingobacteriaceae</taxon>
        <taxon>Mucilaginibacter</taxon>
    </lineage>
</organism>
<dbReference type="OrthoDB" id="2555274at2"/>
<accession>A0A556MTP0</accession>
<reference evidence="1 2" key="1">
    <citation type="submission" date="2019-07" db="EMBL/GenBank/DDBJ databases">
        <authorList>
            <person name="Huq M.A."/>
        </authorList>
    </citation>
    <scope>NUCLEOTIDE SEQUENCE [LARGE SCALE GENOMIC DNA]</scope>
    <source>
        <strain evidence="1 2">MAH-19</strain>
    </source>
</reference>
<protein>
    <submittedName>
        <fullName evidence="1">Sugar phosphate isomerase/epimerase</fullName>
    </submittedName>
</protein>